<protein>
    <submittedName>
        <fullName evidence="1">DUF3866 family protein</fullName>
    </submittedName>
</protein>
<proteinExistence type="predicted"/>
<accession>A0ABS6E3T5</accession>
<name>A0ABS6E3T5_9FIRM</name>
<dbReference type="InterPro" id="IPR024479">
    <property type="entry name" value="DUF3866"/>
</dbReference>
<gene>
    <name evidence="1" type="ORF">KQI42_06085</name>
</gene>
<organism evidence="1 2">
    <name type="scientific">Tissierella simiarum</name>
    <dbReference type="NCBI Taxonomy" id="2841534"/>
    <lineage>
        <taxon>Bacteria</taxon>
        <taxon>Bacillati</taxon>
        <taxon>Bacillota</taxon>
        <taxon>Tissierellia</taxon>
        <taxon>Tissierellales</taxon>
        <taxon>Tissierellaceae</taxon>
        <taxon>Tissierella</taxon>
    </lineage>
</organism>
<evidence type="ECO:0000313" key="1">
    <source>
        <dbReference type="EMBL" id="MBU5437567.1"/>
    </source>
</evidence>
<dbReference type="Proteomes" id="UP000749471">
    <property type="component" value="Unassembled WGS sequence"/>
</dbReference>
<keyword evidence="2" id="KW-1185">Reference proteome</keyword>
<sequence length="357" mass="39745">MFSYKKGKVVSITNDDKHISWIEVGIDGDLYPAVNYNDLTGKVKIGNTVVLNTTAVELSLGTGGYHFVMYNCDIEKIDLEGLGHIMKLRYTPYQIKCLVAEEESSPYRSVYDNFESLDGHKFVVCTLHSMIGPISSMIKWLNKDISINYIMTDGGSLPIYFSKTVKELKEKNIINKTITIGHAFGGDLECTNIYTGLIAAKEILKGDVTIISMGPGIVGTGTKYGFSGIEQGQIIDAINSLGGKPITVPRISFKDSRERHRGISHHTITVLSEIAKTSSDVVIPYLDCNKFELINNQIKKYKLDILHNIIIENGKEIIEAMKYFDLNITTMGRTIDEDLDYFITLGAVGKHINKLLT</sequence>
<dbReference type="Pfam" id="PF12982">
    <property type="entry name" value="DUF3866"/>
    <property type="match status" value="1"/>
</dbReference>
<evidence type="ECO:0000313" key="2">
    <source>
        <dbReference type="Proteomes" id="UP000749471"/>
    </source>
</evidence>
<comment type="caution">
    <text evidence="1">The sequence shown here is derived from an EMBL/GenBank/DDBJ whole genome shotgun (WGS) entry which is preliminary data.</text>
</comment>
<dbReference type="EMBL" id="JAHLPM010000004">
    <property type="protein sequence ID" value="MBU5437567.1"/>
    <property type="molecule type" value="Genomic_DNA"/>
</dbReference>
<reference evidence="1 2" key="1">
    <citation type="submission" date="2021-06" db="EMBL/GenBank/DDBJ databases">
        <authorList>
            <person name="Sun Q."/>
            <person name="Li D."/>
        </authorList>
    </citation>
    <scope>NUCLEOTIDE SEQUENCE [LARGE SCALE GENOMIC DNA]</scope>
    <source>
        <strain evidence="1 2">MSJ-40</strain>
    </source>
</reference>